<accession>A0AA38TAD8</accession>
<gene>
    <name evidence="6" type="ORF">OSB04_019721</name>
</gene>
<keyword evidence="3" id="KW-0863">Zinc-finger</keyword>
<dbReference type="AlphaFoldDB" id="A0AA38TAD8"/>
<dbReference type="PANTHER" id="PTHR46481">
    <property type="entry name" value="ZINC FINGER BED DOMAIN-CONTAINING PROTEIN 4"/>
    <property type="match status" value="1"/>
</dbReference>
<sequence length="194" mass="22205">MVITAHFVDLDWKLQKRVINFVQLPSPRTGANIADGILTCLREWEIEDKVFTVSVDNASANDSCIGILKDNFESNGRLVCGGRLFHVRCCAHILNIMVQHGLQQVKGIIEKVHNTVDYLNSSDAHLKRFGEFVSQYNITHRKLVLECKTRWNSTYDMLDSAIKFRLVFPRYALHDRNYTSCPSDAEWGKSFKVA</sequence>
<dbReference type="EMBL" id="JARYMX010000005">
    <property type="protein sequence ID" value="KAJ9547178.1"/>
    <property type="molecule type" value="Genomic_DNA"/>
</dbReference>
<evidence type="ECO:0000256" key="5">
    <source>
        <dbReference type="ARBA" id="ARBA00023242"/>
    </source>
</evidence>
<dbReference type="InterPro" id="IPR052035">
    <property type="entry name" value="ZnF_BED_domain_contain"/>
</dbReference>
<comment type="caution">
    <text evidence="6">The sequence shown here is derived from an EMBL/GenBank/DDBJ whole genome shotgun (WGS) entry which is preliminary data.</text>
</comment>
<evidence type="ECO:0000313" key="7">
    <source>
        <dbReference type="Proteomes" id="UP001172457"/>
    </source>
</evidence>
<evidence type="ECO:0000313" key="6">
    <source>
        <dbReference type="EMBL" id="KAJ9547178.1"/>
    </source>
</evidence>
<keyword evidence="7" id="KW-1185">Reference proteome</keyword>
<evidence type="ECO:0000256" key="3">
    <source>
        <dbReference type="ARBA" id="ARBA00022771"/>
    </source>
</evidence>
<organism evidence="6 7">
    <name type="scientific">Centaurea solstitialis</name>
    <name type="common">yellow star-thistle</name>
    <dbReference type="NCBI Taxonomy" id="347529"/>
    <lineage>
        <taxon>Eukaryota</taxon>
        <taxon>Viridiplantae</taxon>
        <taxon>Streptophyta</taxon>
        <taxon>Embryophyta</taxon>
        <taxon>Tracheophyta</taxon>
        <taxon>Spermatophyta</taxon>
        <taxon>Magnoliopsida</taxon>
        <taxon>eudicotyledons</taxon>
        <taxon>Gunneridae</taxon>
        <taxon>Pentapetalae</taxon>
        <taxon>asterids</taxon>
        <taxon>campanulids</taxon>
        <taxon>Asterales</taxon>
        <taxon>Asteraceae</taxon>
        <taxon>Carduoideae</taxon>
        <taxon>Cardueae</taxon>
        <taxon>Centaureinae</taxon>
        <taxon>Centaurea</taxon>
    </lineage>
</organism>
<dbReference type="GO" id="GO:0008270">
    <property type="term" value="F:zinc ion binding"/>
    <property type="evidence" value="ECO:0007669"/>
    <property type="project" value="UniProtKB-KW"/>
</dbReference>
<dbReference type="GO" id="GO:0005634">
    <property type="term" value="C:nucleus"/>
    <property type="evidence" value="ECO:0007669"/>
    <property type="project" value="UniProtKB-SubCell"/>
</dbReference>
<dbReference type="PANTHER" id="PTHR46481:SF10">
    <property type="entry name" value="ZINC FINGER BED DOMAIN-CONTAINING PROTEIN 39"/>
    <property type="match status" value="1"/>
</dbReference>
<keyword evidence="4" id="KW-0862">Zinc</keyword>
<dbReference type="SUPFAM" id="SSF53098">
    <property type="entry name" value="Ribonuclease H-like"/>
    <property type="match status" value="1"/>
</dbReference>
<keyword evidence="5" id="KW-0539">Nucleus</keyword>
<name>A0AA38TAD8_9ASTR</name>
<reference evidence="6" key="1">
    <citation type="submission" date="2023-03" db="EMBL/GenBank/DDBJ databases">
        <title>Chromosome-scale reference genome and RAD-based genetic map of yellow starthistle (Centaurea solstitialis) reveal putative structural variation and QTLs associated with invader traits.</title>
        <authorList>
            <person name="Reatini B."/>
            <person name="Cang F.A."/>
            <person name="Jiang Q."/>
            <person name="Mckibben M.T.W."/>
            <person name="Barker M.S."/>
            <person name="Rieseberg L.H."/>
            <person name="Dlugosch K.M."/>
        </authorList>
    </citation>
    <scope>NUCLEOTIDE SEQUENCE</scope>
    <source>
        <strain evidence="6">CAN-66</strain>
        <tissue evidence="6">Leaf</tissue>
    </source>
</reference>
<evidence type="ECO:0000256" key="4">
    <source>
        <dbReference type="ARBA" id="ARBA00022833"/>
    </source>
</evidence>
<proteinExistence type="predicted"/>
<protein>
    <submittedName>
        <fullName evidence="6">Uncharacterized protein</fullName>
    </submittedName>
</protein>
<comment type="subcellular location">
    <subcellularLocation>
        <location evidence="1">Nucleus</location>
    </subcellularLocation>
</comment>
<dbReference type="Proteomes" id="UP001172457">
    <property type="component" value="Chromosome 5"/>
</dbReference>
<evidence type="ECO:0000256" key="1">
    <source>
        <dbReference type="ARBA" id="ARBA00004123"/>
    </source>
</evidence>
<keyword evidence="2" id="KW-0479">Metal-binding</keyword>
<dbReference type="InterPro" id="IPR012337">
    <property type="entry name" value="RNaseH-like_sf"/>
</dbReference>
<evidence type="ECO:0000256" key="2">
    <source>
        <dbReference type="ARBA" id="ARBA00022723"/>
    </source>
</evidence>